<evidence type="ECO:0000256" key="1">
    <source>
        <dbReference type="ARBA" id="ARBA00023015"/>
    </source>
</evidence>
<dbReference type="InterPro" id="IPR055166">
    <property type="entry name" value="Transc_reg_Sar_Rot_HTH"/>
</dbReference>
<reference evidence="6 7" key="1">
    <citation type="journal article" date="2019" name="Int. J. Syst. Evol. Microbiol.">
        <title>The Global Catalogue of Microorganisms (GCM) 10K type strain sequencing project: providing services to taxonomists for standard genome sequencing and annotation.</title>
        <authorList>
            <consortium name="The Broad Institute Genomics Platform"/>
            <consortium name="The Broad Institute Genome Sequencing Center for Infectious Disease"/>
            <person name="Wu L."/>
            <person name="Ma J."/>
        </authorList>
    </citation>
    <scope>NUCLEOTIDE SEQUENCE [LARGE SCALE GENOMIC DNA]</scope>
    <source>
        <strain evidence="6 7">JCM 4805</strain>
    </source>
</reference>
<dbReference type="EMBL" id="BAAABY010000009">
    <property type="protein sequence ID" value="GAA0450949.1"/>
    <property type="molecule type" value="Genomic_DNA"/>
</dbReference>
<keyword evidence="2" id="KW-0238">DNA-binding</keyword>
<proteinExistence type="predicted"/>
<protein>
    <recommendedName>
        <fullName evidence="5">HTH marR-type domain-containing protein</fullName>
    </recommendedName>
</protein>
<feature type="domain" description="HTH marR-type" evidence="5">
    <location>
        <begin position="41"/>
        <end position="182"/>
    </location>
</feature>
<dbReference type="Pfam" id="PF22381">
    <property type="entry name" value="Staph_reg_Sar_Rot"/>
    <property type="match status" value="1"/>
</dbReference>
<sequence length="198" mass="21399">MVTSLLIVSLLINSFSKLTTMENASKRRGADHEGRADRTADTEGVEALARAADQLFYVMRRSRAATVGQSTAGLSMSQVALLEPLMEEARGEGMPVGRLASGAEVSVPTATRMLKQLEAGGVVTRRRSEQDERQVLIRLTEDGADQLAAMRTELRGRQLQALSHFTPQERRALTAQLHRLADVIADVAADTAADATAQ</sequence>
<dbReference type="Gene3D" id="1.10.10.10">
    <property type="entry name" value="Winged helix-like DNA-binding domain superfamily/Winged helix DNA-binding domain"/>
    <property type="match status" value="1"/>
</dbReference>
<evidence type="ECO:0000313" key="7">
    <source>
        <dbReference type="Proteomes" id="UP001500909"/>
    </source>
</evidence>
<dbReference type="Proteomes" id="UP001500909">
    <property type="component" value="Unassembled WGS sequence"/>
</dbReference>
<comment type="caution">
    <text evidence="6">The sequence shown here is derived from an EMBL/GenBank/DDBJ whole genome shotgun (WGS) entry which is preliminary data.</text>
</comment>
<gene>
    <name evidence="6" type="ORF">GCM10010361_13770</name>
</gene>
<dbReference type="InterPro" id="IPR036388">
    <property type="entry name" value="WH-like_DNA-bd_sf"/>
</dbReference>
<dbReference type="InterPro" id="IPR000835">
    <property type="entry name" value="HTH_MarR-typ"/>
</dbReference>
<evidence type="ECO:0000256" key="4">
    <source>
        <dbReference type="SAM" id="MobiDB-lite"/>
    </source>
</evidence>
<evidence type="ECO:0000259" key="5">
    <source>
        <dbReference type="PROSITE" id="PS50995"/>
    </source>
</evidence>
<evidence type="ECO:0000313" key="6">
    <source>
        <dbReference type="EMBL" id="GAA0450949.1"/>
    </source>
</evidence>
<keyword evidence="3" id="KW-0804">Transcription</keyword>
<dbReference type="PRINTS" id="PR00598">
    <property type="entry name" value="HTHMARR"/>
</dbReference>
<organism evidence="6 7">
    <name type="scientific">Streptomyces olivaceiscleroticus</name>
    <dbReference type="NCBI Taxonomy" id="68245"/>
    <lineage>
        <taxon>Bacteria</taxon>
        <taxon>Bacillati</taxon>
        <taxon>Actinomycetota</taxon>
        <taxon>Actinomycetes</taxon>
        <taxon>Kitasatosporales</taxon>
        <taxon>Streptomycetaceae</taxon>
        <taxon>Streptomyces</taxon>
    </lineage>
</organism>
<evidence type="ECO:0000256" key="3">
    <source>
        <dbReference type="ARBA" id="ARBA00023163"/>
    </source>
</evidence>
<dbReference type="PANTHER" id="PTHR33164">
    <property type="entry name" value="TRANSCRIPTIONAL REGULATOR, MARR FAMILY"/>
    <property type="match status" value="1"/>
</dbReference>
<evidence type="ECO:0000256" key="2">
    <source>
        <dbReference type="ARBA" id="ARBA00023125"/>
    </source>
</evidence>
<dbReference type="PANTHER" id="PTHR33164:SF43">
    <property type="entry name" value="HTH-TYPE TRANSCRIPTIONAL REPRESSOR YETL"/>
    <property type="match status" value="1"/>
</dbReference>
<keyword evidence="1" id="KW-0805">Transcription regulation</keyword>
<keyword evidence="7" id="KW-1185">Reference proteome</keyword>
<accession>A0ABN0ZKN4</accession>
<feature type="compositionally biased region" description="Basic and acidic residues" evidence="4">
    <location>
        <begin position="24"/>
        <end position="41"/>
    </location>
</feature>
<name>A0ABN0ZKN4_9ACTN</name>
<dbReference type="PROSITE" id="PS50995">
    <property type="entry name" value="HTH_MARR_2"/>
    <property type="match status" value="1"/>
</dbReference>
<dbReference type="SMART" id="SM00347">
    <property type="entry name" value="HTH_MARR"/>
    <property type="match status" value="1"/>
</dbReference>
<dbReference type="InterPro" id="IPR036390">
    <property type="entry name" value="WH_DNA-bd_sf"/>
</dbReference>
<feature type="region of interest" description="Disordered" evidence="4">
    <location>
        <begin position="22"/>
        <end position="42"/>
    </location>
</feature>
<dbReference type="SUPFAM" id="SSF46785">
    <property type="entry name" value="Winged helix' DNA-binding domain"/>
    <property type="match status" value="1"/>
</dbReference>
<dbReference type="InterPro" id="IPR039422">
    <property type="entry name" value="MarR/SlyA-like"/>
</dbReference>